<gene>
    <name evidence="2" type="ORF">M8C21_015316</name>
</gene>
<accession>A0AAD5GK76</accession>
<feature type="domain" description="TATA-binding protein interacting (TIP20)" evidence="1">
    <location>
        <begin position="108"/>
        <end position="150"/>
    </location>
</feature>
<dbReference type="InterPro" id="IPR013932">
    <property type="entry name" value="TATA-bd_TIP120"/>
</dbReference>
<evidence type="ECO:0000313" key="3">
    <source>
        <dbReference type="Proteomes" id="UP001206925"/>
    </source>
</evidence>
<comment type="caution">
    <text evidence="2">The sequence shown here is derived from an EMBL/GenBank/DDBJ whole genome shotgun (WGS) entry which is preliminary data.</text>
</comment>
<organism evidence="2 3">
    <name type="scientific">Ambrosia artemisiifolia</name>
    <name type="common">Common ragweed</name>
    <dbReference type="NCBI Taxonomy" id="4212"/>
    <lineage>
        <taxon>Eukaryota</taxon>
        <taxon>Viridiplantae</taxon>
        <taxon>Streptophyta</taxon>
        <taxon>Embryophyta</taxon>
        <taxon>Tracheophyta</taxon>
        <taxon>Spermatophyta</taxon>
        <taxon>Magnoliopsida</taxon>
        <taxon>eudicotyledons</taxon>
        <taxon>Gunneridae</taxon>
        <taxon>Pentapetalae</taxon>
        <taxon>asterids</taxon>
        <taxon>campanulids</taxon>
        <taxon>Asterales</taxon>
        <taxon>Asteraceae</taxon>
        <taxon>Asteroideae</taxon>
        <taxon>Heliantheae alliance</taxon>
        <taxon>Heliantheae</taxon>
        <taxon>Ambrosia</taxon>
    </lineage>
</organism>
<evidence type="ECO:0000313" key="2">
    <source>
        <dbReference type="EMBL" id="KAI7742693.1"/>
    </source>
</evidence>
<dbReference type="InterPro" id="IPR011989">
    <property type="entry name" value="ARM-like"/>
</dbReference>
<keyword evidence="3" id="KW-1185">Reference proteome</keyword>
<sequence length="174" mass="20001">MESIHDDELDLHRVSRSIEDLSIQTPYMCDSDNGYESGSGGVVVSTLTKLGVLWRKGTDIGRRVNLWMKGSGPKTVLMHTTRIHICFRLGSLKFILDDTFSRTFTYDLFDSLVEPKKTVNFKPKQDVVKQEVDRNEDMIQSVFRAVASLNYVKYLSLLVYSMGHQTSYFRFVIM</sequence>
<dbReference type="EMBL" id="JAMZMK010007931">
    <property type="protein sequence ID" value="KAI7742693.1"/>
    <property type="molecule type" value="Genomic_DNA"/>
</dbReference>
<protein>
    <recommendedName>
        <fullName evidence="1">TATA-binding protein interacting (TIP20) domain-containing protein</fullName>
    </recommendedName>
</protein>
<proteinExistence type="predicted"/>
<dbReference type="Pfam" id="PF08623">
    <property type="entry name" value="TIP120"/>
    <property type="match status" value="1"/>
</dbReference>
<dbReference type="Proteomes" id="UP001206925">
    <property type="component" value="Unassembled WGS sequence"/>
</dbReference>
<name>A0AAD5GK76_AMBAR</name>
<dbReference type="Gene3D" id="1.25.10.10">
    <property type="entry name" value="Leucine-rich Repeat Variant"/>
    <property type="match status" value="1"/>
</dbReference>
<reference evidence="2" key="1">
    <citation type="submission" date="2022-06" db="EMBL/GenBank/DDBJ databases">
        <title>Uncovering the hologenomic basis of an extraordinary plant invasion.</title>
        <authorList>
            <person name="Bieker V.C."/>
            <person name="Martin M.D."/>
            <person name="Gilbert T."/>
            <person name="Hodgins K."/>
            <person name="Battlay P."/>
            <person name="Petersen B."/>
            <person name="Wilson J."/>
        </authorList>
    </citation>
    <scope>NUCLEOTIDE SEQUENCE</scope>
    <source>
        <strain evidence="2">AA19_3_7</strain>
        <tissue evidence="2">Leaf</tissue>
    </source>
</reference>
<dbReference type="AlphaFoldDB" id="A0AAD5GK76"/>
<evidence type="ECO:0000259" key="1">
    <source>
        <dbReference type="Pfam" id="PF08623"/>
    </source>
</evidence>